<name>A0A842HFH7_9BACT</name>
<evidence type="ECO:0000259" key="1">
    <source>
        <dbReference type="PROSITE" id="PS50075"/>
    </source>
</evidence>
<proteinExistence type="predicted"/>
<dbReference type="PROSITE" id="PS50075">
    <property type="entry name" value="CARRIER"/>
    <property type="match status" value="1"/>
</dbReference>
<accession>A0A842HFH7</accession>
<dbReference type="InterPro" id="IPR036736">
    <property type="entry name" value="ACP-like_sf"/>
</dbReference>
<dbReference type="SUPFAM" id="SSF47336">
    <property type="entry name" value="ACP-like"/>
    <property type="match status" value="1"/>
</dbReference>
<evidence type="ECO:0000313" key="3">
    <source>
        <dbReference type="Proteomes" id="UP000546464"/>
    </source>
</evidence>
<dbReference type="InterPro" id="IPR009081">
    <property type="entry name" value="PP-bd_ACP"/>
</dbReference>
<evidence type="ECO:0000313" key="2">
    <source>
        <dbReference type="EMBL" id="MBC2594327.1"/>
    </source>
</evidence>
<protein>
    <submittedName>
        <fullName evidence="2">Acyl carrier protein</fullName>
    </submittedName>
</protein>
<gene>
    <name evidence="2" type="ORF">H5P28_08635</name>
</gene>
<feature type="domain" description="Carrier" evidence="1">
    <location>
        <begin position="1"/>
        <end position="75"/>
    </location>
</feature>
<dbReference type="EMBL" id="JACHVB010000021">
    <property type="protein sequence ID" value="MBC2594327.1"/>
    <property type="molecule type" value="Genomic_DNA"/>
</dbReference>
<dbReference type="AlphaFoldDB" id="A0A842HFH7"/>
<dbReference type="Proteomes" id="UP000546464">
    <property type="component" value="Unassembled WGS sequence"/>
</dbReference>
<dbReference type="RefSeq" id="WP_185675313.1">
    <property type="nucleotide sequence ID" value="NZ_JACHVB010000021.1"/>
</dbReference>
<dbReference type="Gene3D" id="1.10.1200.10">
    <property type="entry name" value="ACP-like"/>
    <property type="match status" value="1"/>
</dbReference>
<comment type="caution">
    <text evidence="2">The sequence shown here is derived from an EMBL/GenBank/DDBJ whole genome shotgun (WGS) entry which is preliminary data.</text>
</comment>
<sequence>MPDSRLPRLQRIFRDVLDEPSLQLAEDFSTAAHPEWDSVVMVQIVLAVEQEFGCELEMAQVAEIKSVADILRCLP</sequence>
<reference evidence="2 3" key="1">
    <citation type="submission" date="2020-07" db="EMBL/GenBank/DDBJ databases">
        <authorList>
            <person name="Feng X."/>
        </authorList>
    </citation>
    <scope>NUCLEOTIDE SEQUENCE [LARGE SCALE GENOMIC DNA]</scope>
    <source>
        <strain evidence="2 3">JCM31066</strain>
    </source>
</reference>
<organism evidence="2 3">
    <name type="scientific">Ruficoccus amylovorans</name>
    <dbReference type="NCBI Taxonomy" id="1804625"/>
    <lineage>
        <taxon>Bacteria</taxon>
        <taxon>Pseudomonadati</taxon>
        <taxon>Verrucomicrobiota</taxon>
        <taxon>Opitutia</taxon>
        <taxon>Puniceicoccales</taxon>
        <taxon>Cerasicoccaceae</taxon>
        <taxon>Ruficoccus</taxon>
    </lineage>
</organism>
<dbReference type="Pfam" id="PF00550">
    <property type="entry name" value="PP-binding"/>
    <property type="match status" value="1"/>
</dbReference>
<keyword evidence="3" id="KW-1185">Reference proteome</keyword>